<evidence type="ECO:0000313" key="2">
    <source>
        <dbReference type="EMBL" id="EIJ34769.1"/>
    </source>
</evidence>
<protein>
    <recommendedName>
        <fullName evidence="4">DUF2975 domain-containing protein</fullName>
    </recommendedName>
</protein>
<feature type="transmembrane region" description="Helical" evidence="1">
    <location>
        <begin position="12"/>
        <end position="33"/>
    </location>
</feature>
<organism evidence="2 3">
    <name type="scientific">Thiothrix nivea (strain ATCC 35100 / DSM 5205 / JP2)</name>
    <dbReference type="NCBI Taxonomy" id="870187"/>
    <lineage>
        <taxon>Bacteria</taxon>
        <taxon>Pseudomonadati</taxon>
        <taxon>Pseudomonadota</taxon>
        <taxon>Gammaproteobacteria</taxon>
        <taxon>Thiotrichales</taxon>
        <taxon>Thiotrichaceae</taxon>
        <taxon>Thiothrix</taxon>
    </lineage>
</organism>
<sequence length="177" mass="19104" precursor="true">MTLISTRMGRWLAPFSQALAILFLLINVLLWAVPEWAEYVARSLSGLPTSTPVTLTAGTRLAGGALSTLHLAVLVYALFAIAGIFRMFAAGEWLHPRISTHLHRFGLALLVFGATTPLVRALMTVIVTLQNPEGQRMLAIGFSSNDFVIALIGVLMVMLGYALSEAAAIAEDNRQIV</sequence>
<proteinExistence type="predicted"/>
<dbReference type="EMBL" id="JH651384">
    <property type="protein sequence ID" value="EIJ34769.1"/>
    <property type="molecule type" value="Genomic_DNA"/>
</dbReference>
<dbReference type="RefSeq" id="WP_002708691.1">
    <property type="nucleotide sequence ID" value="NZ_JH651384.1"/>
</dbReference>
<dbReference type="Proteomes" id="UP000005317">
    <property type="component" value="Unassembled WGS sequence"/>
</dbReference>
<keyword evidence="3" id="KW-1185">Reference proteome</keyword>
<keyword evidence="1" id="KW-0812">Transmembrane</keyword>
<keyword evidence="1" id="KW-1133">Transmembrane helix</keyword>
<keyword evidence="1" id="KW-0472">Membrane</keyword>
<gene>
    <name evidence="2" type="ORF">Thini_2204</name>
</gene>
<accession>A0A656HHS4</accession>
<evidence type="ECO:0000313" key="3">
    <source>
        <dbReference type="Proteomes" id="UP000005317"/>
    </source>
</evidence>
<feature type="transmembrane region" description="Helical" evidence="1">
    <location>
        <begin position="61"/>
        <end position="85"/>
    </location>
</feature>
<dbReference type="AlphaFoldDB" id="A0A656HHS4"/>
<evidence type="ECO:0008006" key="4">
    <source>
        <dbReference type="Google" id="ProtNLM"/>
    </source>
</evidence>
<evidence type="ECO:0000256" key="1">
    <source>
        <dbReference type="SAM" id="Phobius"/>
    </source>
</evidence>
<name>A0A656HHS4_THINJ</name>
<dbReference type="OrthoDB" id="8479187at2"/>
<reference evidence="3" key="1">
    <citation type="journal article" date="2011" name="Stand. Genomic Sci.">
        <title>Genome sequence of the filamentous, gliding Thiothrix nivea neotype strain (JP2(T)).</title>
        <authorList>
            <person name="Lapidus A."/>
            <person name="Nolan M."/>
            <person name="Lucas S."/>
            <person name="Glavina Del Rio T."/>
            <person name="Tice H."/>
            <person name="Cheng J.F."/>
            <person name="Tapia R."/>
            <person name="Han C."/>
            <person name="Goodwin L."/>
            <person name="Pitluck S."/>
            <person name="Liolios K."/>
            <person name="Pagani I."/>
            <person name="Ivanova N."/>
            <person name="Huntemann M."/>
            <person name="Mavromatis K."/>
            <person name="Mikhailova N."/>
            <person name="Pati A."/>
            <person name="Chen A."/>
            <person name="Palaniappan K."/>
            <person name="Land M."/>
            <person name="Brambilla E.M."/>
            <person name="Rohde M."/>
            <person name="Abt B."/>
            <person name="Verbarg S."/>
            <person name="Goker M."/>
            <person name="Bristow J."/>
            <person name="Eisen J.A."/>
            <person name="Markowitz V."/>
            <person name="Hugenholtz P."/>
            <person name="Kyrpides N.C."/>
            <person name="Klenk H.P."/>
            <person name="Woyke T."/>
        </authorList>
    </citation>
    <scope>NUCLEOTIDE SEQUENCE [LARGE SCALE GENOMIC DNA]</scope>
    <source>
        <strain evidence="3">ATCC 35100 / DSM 5205 / JP2</strain>
    </source>
</reference>
<feature type="transmembrane region" description="Helical" evidence="1">
    <location>
        <begin position="105"/>
        <end position="127"/>
    </location>
</feature>
<feature type="transmembrane region" description="Helical" evidence="1">
    <location>
        <begin position="147"/>
        <end position="170"/>
    </location>
</feature>